<dbReference type="InterPro" id="IPR003702">
    <property type="entry name" value="ActCoA_hydro_N"/>
</dbReference>
<feature type="domain" description="Acetyl-CoA hydrolase/transferase C-terminal" evidence="4">
    <location>
        <begin position="382"/>
        <end position="536"/>
    </location>
</feature>
<accession>A0ABM1MXY6</accession>
<reference evidence="6" key="1">
    <citation type="submission" date="2025-08" db="UniProtKB">
        <authorList>
            <consortium name="RefSeq"/>
        </authorList>
    </citation>
    <scope>IDENTIFICATION</scope>
    <source>
        <tissue evidence="6">Whole Larva</tissue>
    </source>
</reference>
<dbReference type="SUPFAM" id="SSF100950">
    <property type="entry name" value="NagB/RpiA/CoA transferase-like"/>
    <property type="match status" value="2"/>
</dbReference>
<dbReference type="InterPro" id="IPR026888">
    <property type="entry name" value="AcetylCoA_hyd_C"/>
</dbReference>
<evidence type="ECO:0000256" key="1">
    <source>
        <dbReference type="ARBA" id="ARBA00009632"/>
    </source>
</evidence>
<organism evidence="5 6">
    <name type="scientific">Nicrophorus vespilloides</name>
    <name type="common">Boreal carrion beetle</name>
    <dbReference type="NCBI Taxonomy" id="110193"/>
    <lineage>
        <taxon>Eukaryota</taxon>
        <taxon>Metazoa</taxon>
        <taxon>Ecdysozoa</taxon>
        <taxon>Arthropoda</taxon>
        <taxon>Hexapoda</taxon>
        <taxon>Insecta</taxon>
        <taxon>Pterygota</taxon>
        <taxon>Neoptera</taxon>
        <taxon>Endopterygota</taxon>
        <taxon>Coleoptera</taxon>
        <taxon>Polyphaga</taxon>
        <taxon>Staphyliniformia</taxon>
        <taxon>Silphidae</taxon>
        <taxon>Nicrophorinae</taxon>
        <taxon>Nicrophorus</taxon>
    </lineage>
</organism>
<evidence type="ECO:0000259" key="4">
    <source>
        <dbReference type="Pfam" id="PF13336"/>
    </source>
</evidence>
<dbReference type="Pfam" id="PF02550">
    <property type="entry name" value="AcetylCoA_hydro"/>
    <property type="match status" value="1"/>
</dbReference>
<dbReference type="Gene3D" id="3.40.1080.20">
    <property type="entry name" value="Acetyl-CoA hydrolase/transferase C-terminal domain"/>
    <property type="match status" value="1"/>
</dbReference>
<dbReference type="GeneID" id="108564806"/>
<dbReference type="Gene3D" id="3.40.1080.10">
    <property type="entry name" value="Glutaconate Coenzyme A-transferase"/>
    <property type="match status" value="1"/>
</dbReference>
<dbReference type="PANTHER" id="PTHR21432:SF20">
    <property type="entry name" value="ACETYL-COA HYDROLASE"/>
    <property type="match status" value="1"/>
</dbReference>
<comment type="similarity">
    <text evidence="1">Belongs to the acetyl-CoA hydrolase/transferase family.</text>
</comment>
<keyword evidence="2" id="KW-0808">Transferase</keyword>
<sequence>MAQCNNEENEEALCFFRVKNAGCRNNDAAKHCDAFDSVVREEPQNVRAGKLQKKKYGGLFVQQFPIPVGLSAATPNNGSIELSKILLIANLPRIRTRSYYKDSNEPSQPISGKEPKYVNAEQCFDQLKSGNVVFIQGAAATPADLVTAMTKVGKDKKLKDIVLCHIHTEGKAPYSAKEYEGIFRSHSFFVSGNVRKSVAEGRADAMSIFLHEIPYLFYRKIYKPDISIVHVSPPDSHGYCSLGTSVDITRAAICNSKVIVAQVNQKMPRTFGDGIIHISHIDFAYKKDEPLPVHGGKGGLSDTEVKIGKLIAENLVKNGATLQMGIGNIPDAVLSQLGNHKDLGIHTEMFSDGVVALAKKGCITNRLKRTHRGRIVTGFVMGTQNLYDFVHDNPFIEFLSMDYVNNTRVIAAQPLMTAINSAIEVDLTGQVVADSIGTRMYSGFGGQVDFIRGSAEADDGKGVPIIALPSITKKGVSKINVTLKPGAGVVTSRAHVHYVITEHGIANLFGKTMRQRAYELIKISDPKHREALDKAAFELLKCKPSP</sequence>
<dbReference type="InterPro" id="IPR046433">
    <property type="entry name" value="ActCoA_hydro"/>
</dbReference>
<proteinExistence type="inferred from homology"/>
<dbReference type="RefSeq" id="XP_017779436.1">
    <property type="nucleotide sequence ID" value="XM_017923947.1"/>
</dbReference>
<keyword evidence="5" id="KW-1185">Reference proteome</keyword>
<dbReference type="InterPro" id="IPR037171">
    <property type="entry name" value="NagB/RpiA_transferase-like"/>
</dbReference>
<evidence type="ECO:0000256" key="2">
    <source>
        <dbReference type="ARBA" id="ARBA00022679"/>
    </source>
</evidence>
<name>A0ABM1MXY6_NICVS</name>
<protein>
    <submittedName>
        <fullName evidence="6">4-hydroxybutyrate coenzyme A transferase-like</fullName>
    </submittedName>
</protein>
<evidence type="ECO:0000259" key="3">
    <source>
        <dbReference type="Pfam" id="PF02550"/>
    </source>
</evidence>
<evidence type="ECO:0000313" key="5">
    <source>
        <dbReference type="Proteomes" id="UP000695000"/>
    </source>
</evidence>
<dbReference type="Pfam" id="PF13336">
    <property type="entry name" value="AcetylCoA_hyd_C"/>
    <property type="match status" value="1"/>
</dbReference>
<dbReference type="InterPro" id="IPR038460">
    <property type="entry name" value="AcetylCoA_hyd_C_sf"/>
</dbReference>
<evidence type="ECO:0000313" key="6">
    <source>
        <dbReference type="RefSeq" id="XP_017779436.1"/>
    </source>
</evidence>
<dbReference type="Gene3D" id="3.30.750.70">
    <property type="entry name" value="4-hydroxybutyrate coenzyme like domains"/>
    <property type="match status" value="1"/>
</dbReference>
<dbReference type="Proteomes" id="UP000695000">
    <property type="component" value="Unplaced"/>
</dbReference>
<gene>
    <name evidence="6" type="primary">LOC108564806</name>
</gene>
<dbReference type="PANTHER" id="PTHR21432">
    <property type="entry name" value="ACETYL-COA HYDROLASE-RELATED"/>
    <property type="match status" value="1"/>
</dbReference>
<feature type="domain" description="Acetyl-CoA hydrolase/transferase N-terminal" evidence="3">
    <location>
        <begin position="119"/>
        <end position="289"/>
    </location>
</feature>